<dbReference type="Proteomes" id="UP001432322">
    <property type="component" value="Unassembled WGS sequence"/>
</dbReference>
<name>A0AAV5V1R4_9BILA</name>
<gene>
    <name evidence="1" type="ORF">PFISCL1PPCAC_4064</name>
</gene>
<organism evidence="1 2">
    <name type="scientific">Pristionchus fissidentatus</name>
    <dbReference type="NCBI Taxonomy" id="1538716"/>
    <lineage>
        <taxon>Eukaryota</taxon>
        <taxon>Metazoa</taxon>
        <taxon>Ecdysozoa</taxon>
        <taxon>Nematoda</taxon>
        <taxon>Chromadorea</taxon>
        <taxon>Rhabditida</taxon>
        <taxon>Rhabditina</taxon>
        <taxon>Diplogasteromorpha</taxon>
        <taxon>Diplogasteroidea</taxon>
        <taxon>Neodiplogasteridae</taxon>
        <taxon>Pristionchus</taxon>
    </lineage>
</organism>
<sequence>LIRFLHELFLECELLSIILAQPRDGFLIVDLDDAVKPGLEIVLLSLFLSGEKRTRAESSHPRQADLATVSRLVIRERVLSCGAKVAEIDLRLVRRRANVDVPGRHTVDVSDLVKR</sequence>
<comment type="caution">
    <text evidence="1">The sequence shown here is derived from an EMBL/GenBank/DDBJ whole genome shotgun (WGS) entry which is preliminary data.</text>
</comment>
<dbReference type="AlphaFoldDB" id="A0AAV5V1R4"/>
<dbReference type="EMBL" id="BTSY01000002">
    <property type="protein sequence ID" value="GMT12767.1"/>
    <property type="molecule type" value="Genomic_DNA"/>
</dbReference>
<keyword evidence="2" id="KW-1185">Reference proteome</keyword>
<feature type="non-terminal residue" evidence="1">
    <location>
        <position position="1"/>
    </location>
</feature>
<protein>
    <submittedName>
        <fullName evidence="1">Uncharacterized protein</fullName>
    </submittedName>
</protein>
<reference evidence="1" key="1">
    <citation type="submission" date="2023-10" db="EMBL/GenBank/DDBJ databases">
        <title>Genome assembly of Pristionchus species.</title>
        <authorList>
            <person name="Yoshida K."/>
            <person name="Sommer R.J."/>
        </authorList>
    </citation>
    <scope>NUCLEOTIDE SEQUENCE</scope>
    <source>
        <strain evidence="1">RS5133</strain>
    </source>
</reference>
<accession>A0AAV5V1R4</accession>
<proteinExistence type="predicted"/>
<evidence type="ECO:0000313" key="1">
    <source>
        <dbReference type="EMBL" id="GMT12767.1"/>
    </source>
</evidence>
<feature type="non-terminal residue" evidence="1">
    <location>
        <position position="115"/>
    </location>
</feature>
<evidence type="ECO:0000313" key="2">
    <source>
        <dbReference type="Proteomes" id="UP001432322"/>
    </source>
</evidence>